<gene>
    <name evidence="1" type="ORF">BS47DRAFT_1354627</name>
</gene>
<keyword evidence="2" id="KW-1185">Reference proteome</keyword>
<comment type="caution">
    <text evidence="1">The sequence shown here is derived from an EMBL/GenBank/DDBJ whole genome shotgun (WGS) entry which is preliminary data.</text>
</comment>
<dbReference type="EMBL" id="MU129185">
    <property type="protein sequence ID" value="KAF9504915.1"/>
    <property type="molecule type" value="Genomic_DNA"/>
</dbReference>
<reference evidence="1" key="1">
    <citation type="journal article" date="2020" name="Nat. Commun.">
        <title>Large-scale genome sequencing of mycorrhizal fungi provides insights into the early evolution of symbiotic traits.</title>
        <authorList>
            <person name="Miyauchi S."/>
            <person name="Kiss E."/>
            <person name="Kuo A."/>
            <person name="Drula E."/>
            <person name="Kohler A."/>
            <person name="Sanchez-Garcia M."/>
            <person name="Morin E."/>
            <person name="Andreopoulos B."/>
            <person name="Barry K.W."/>
            <person name="Bonito G."/>
            <person name="Buee M."/>
            <person name="Carver A."/>
            <person name="Chen C."/>
            <person name="Cichocki N."/>
            <person name="Clum A."/>
            <person name="Culley D."/>
            <person name="Crous P.W."/>
            <person name="Fauchery L."/>
            <person name="Girlanda M."/>
            <person name="Hayes R.D."/>
            <person name="Keri Z."/>
            <person name="LaButti K."/>
            <person name="Lipzen A."/>
            <person name="Lombard V."/>
            <person name="Magnuson J."/>
            <person name="Maillard F."/>
            <person name="Murat C."/>
            <person name="Nolan M."/>
            <person name="Ohm R.A."/>
            <person name="Pangilinan J."/>
            <person name="Pereira M.F."/>
            <person name="Perotto S."/>
            <person name="Peter M."/>
            <person name="Pfister S."/>
            <person name="Riley R."/>
            <person name="Sitrit Y."/>
            <person name="Stielow J.B."/>
            <person name="Szollosi G."/>
            <person name="Zifcakova L."/>
            <person name="Stursova M."/>
            <person name="Spatafora J.W."/>
            <person name="Tedersoo L."/>
            <person name="Vaario L.M."/>
            <person name="Yamada A."/>
            <person name="Yan M."/>
            <person name="Wang P."/>
            <person name="Xu J."/>
            <person name="Bruns T."/>
            <person name="Baldrian P."/>
            <person name="Vilgalys R."/>
            <person name="Dunand C."/>
            <person name="Henrissat B."/>
            <person name="Grigoriev I.V."/>
            <person name="Hibbett D."/>
            <person name="Nagy L.G."/>
            <person name="Martin F.M."/>
        </authorList>
    </citation>
    <scope>NUCLEOTIDE SEQUENCE</scope>
    <source>
        <strain evidence="1">UP504</strain>
    </source>
</reference>
<accession>A0A9P6AGI3</accession>
<evidence type="ECO:0000313" key="2">
    <source>
        <dbReference type="Proteomes" id="UP000886523"/>
    </source>
</evidence>
<evidence type="ECO:0000313" key="1">
    <source>
        <dbReference type="EMBL" id="KAF9504915.1"/>
    </source>
</evidence>
<proteinExistence type="predicted"/>
<dbReference type="AlphaFoldDB" id="A0A9P6AGI3"/>
<dbReference type="Proteomes" id="UP000886523">
    <property type="component" value="Unassembled WGS sequence"/>
</dbReference>
<sequence length="55" mass="5447">MLSAFCMSPGPGIESSVAIVNGNEARIAEWDSSTVHLVKSAGGAGCSVPRSGALA</sequence>
<organism evidence="1 2">
    <name type="scientific">Hydnum rufescens UP504</name>
    <dbReference type="NCBI Taxonomy" id="1448309"/>
    <lineage>
        <taxon>Eukaryota</taxon>
        <taxon>Fungi</taxon>
        <taxon>Dikarya</taxon>
        <taxon>Basidiomycota</taxon>
        <taxon>Agaricomycotina</taxon>
        <taxon>Agaricomycetes</taxon>
        <taxon>Cantharellales</taxon>
        <taxon>Hydnaceae</taxon>
        <taxon>Hydnum</taxon>
    </lineage>
</organism>
<name>A0A9P6AGI3_9AGAM</name>
<protein>
    <submittedName>
        <fullName evidence="1">Uncharacterized protein</fullName>
    </submittedName>
</protein>